<dbReference type="PROSITE" id="PS00096">
    <property type="entry name" value="SHMT"/>
    <property type="match status" value="1"/>
</dbReference>
<evidence type="ECO:0000259" key="11">
    <source>
        <dbReference type="Pfam" id="PF00464"/>
    </source>
</evidence>
<dbReference type="InterPro" id="IPR019798">
    <property type="entry name" value="Ser_HO-MeTrfase_PLP_BS"/>
</dbReference>
<dbReference type="NCBIfam" id="NF000586">
    <property type="entry name" value="PRK00011.1"/>
    <property type="match status" value="1"/>
</dbReference>
<evidence type="ECO:0000256" key="1">
    <source>
        <dbReference type="ARBA" id="ARBA00001933"/>
    </source>
</evidence>
<evidence type="ECO:0000256" key="10">
    <source>
        <dbReference type="SAM" id="Phobius"/>
    </source>
</evidence>
<dbReference type="GO" id="GO:0019264">
    <property type="term" value="P:glycine biosynthetic process from serine"/>
    <property type="evidence" value="ECO:0007669"/>
    <property type="project" value="InterPro"/>
</dbReference>
<dbReference type="GO" id="GO:0005634">
    <property type="term" value="C:nucleus"/>
    <property type="evidence" value="ECO:0007669"/>
    <property type="project" value="TreeGrafter"/>
</dbReference>
<evidence type="ECO:0000259" key="12">
    <source>
        <dbReference type="Pfam" id="PF00501"/>
    </source>
</evidence>
<dbReference type="InterPro" id="IPR039429">
    <property type="entry name" value="SHMT-like_dom"/>
</dbReference>
<dbReference type="InterPro" id="IPR001085">
    <property type="entry name" value="Ser_HO-MeTrfase"/>
</dbReference>
<dbReference type="Gene3D" id="3.40.640.10">
    <property type="entry name" value="Type I PLP-dependent aspartate aminotransferase-like (Major domain)"/>
    <property type="match status" value="1"/>
</dbReference>
<keyword evidence="13" id="KW-1185">Reference proteome</keyword>
<keyword evidence="10" id="KW-1133">Transmembrane helix</keyword>
<feature type="transmembrane region" description="Helical" evidence="10">
    <location>
        <begin position="6"/>
        <end position="26"/>
    </location>
</feature>
<dbReference type="SUPFAM" id="SSF53383">
    <property type="entry name" value="PLP-dependent transferases"/>
    <property type="match status" value="1"/>
</dbReference>
<dbReference type="InterPro" id="IPR020845">
    <property type="entry name" value="AMP-binding_CS"/>
</dbReference>
<protein>
    <recommendedName>
        <fullName evidence="8">Serine hydroxymethyltransferase</fullName>
        <ecNumber evidence="8">2.1.2.1</ecNumber>
    </recommendedName>
</protein>
<dbReference type="GO" id="GO:0004372">
    <property type="term" value="F:glycine hydroxymethyltransferase activity"/>
    <property type="evidence" value="ECO:0007669"/>
    <property type="project" value="UniProtKB-EC"/>
</dbReference>
<keyword evidence="10" id="KW-0472">Membrane</keyword>
<feature type="domain" description="AMP-dependent synthetase/ligase" evidence="12">
    <location>
        <begin position="133"/>
        <end position="594"/>
    </location>
</feature>
<dbReference type="InterPro" id="IPR042099">
    <property type="entry name" value="ANL_N_sf"/>
</dbReference>
<dbReference type="Proteomes" id="UP000887562">
    <property type="component" value="Unplaced"/>
</dbReference>
<dbReference type="PANTHER" id="PTHR11680:SF59">
    <property type="entry name" value="SERINE HYDROXYMETHYLTRANSFERASE, CYTOSOLIC"/>
    <property type="match status" value="1"/>
</dbReference>
<reference evidence="14" key="1">
    <citation type="submission" date="2022-11" db="UniProtKB">
        <authorList>
            <consortium name="WormBaseParasite"/>
        </authorList>
    </citation>
    <scope>IDENTIFICATION</scope>
</reference>
<feature type="coiled-coil region" evidence="9">
    <location>
        <begin position="1303"/>
        <end position="1330"/>
    </location>
</feature>
<comment type="catalytic activity">
    <reaction evidence="8">
        <text>(6R)-5,10-methylene-5,6,7,8-tetrahydrofolate + glycine + H2O = (6S)-5,6,7,8-tetrahydrofolate + L-serine</text>
        <dbReference type="Rhea" id="RHEA:15481"/>
        <dbReference type="ChEBI" id="CHEBI:15377"/>
        <dbReference type="ChEBI" id="CHEBI:15636"/>
        <dbReference type="ChEBI" id="CHEBI:33384"/>
        <dbReference type="ChEBI" id="CHEBI:57305"/>
        <dbReference type="ChEBI" id="CHEBI:57453"/>
        <dbReference type="EC" id="2.1.2.1"/>
    </reaction>
</comment>
<keyword evidence="6 8" id="KW-0808">Transferase</keyword>
<dbReference type="CDD" id="cd00378">
    <property type="entry name" value="SHMT"/>
    <property type="match status" value="1"/>
</dbReference>
<evidence type="ECO:0000256" key="7">
    <source>
        <dbReference type="ARBA" id="ARBA00022898"/>
    </source>
</evidence>
<dbReference type="PROSITE" id="PS00455">
    <property type="entry name" value="AMP_BINDING"/>
    <property type="match status" value="1"/>
</dbReference>
<dbReference type="InterPro" id="IPR015421">
    <property type="entry name" value="PyrdxlP-dep_Trfase_major"/>
</dbReference>
<sequence length="1336" mass="147121">MSWISDIYVTVAMVFIKLMVYAYEYLTLPIYYMFSETGYFMPFPEDEQTYFKKFAAEESRTLSLPVIQDDPGSPWRAVEYIDNLATVALPGCSTLADLWLRTIKLWPNKSALGTRQILQTDYEVLPDGKKMVKLTMGEYIWETYVEAESRVSALAAGLRNLLGPLEKNRKGDGDSPTPLALFSETRAEWLYAAEASWRINRPIATLYASLGDDAIVHGLLQTEAFVVFTSDELLSKVVNLLPRCPLVKYVIFFSNGVIQKHSGRAVEDLGRFNDTARLSVETARKALPEGVKLYDILELEEQGRAIIREDLAADTEPLINWQPPAEERPKPNDLAVIMYTSGSTGTPKGVEIVHDNIICTIAGLFRRMPKLNPESDLYIGYLPLAHVLELTCELCILIMSIPIGFSNPQTLMDTSTRIKKGACHGDINVLKPTLLATVPVVLDRIAKSVWEKVKEGGPLVEAIFHFAYDYKCRRLHTGFPSFLVNLLIFRKVRALVGGRLRLLVSGGAPLSEESHLFTNVCFAPIMQGYGLTETCAAATLMECGDLRGHHVGAPIPSVQIRLRAWKEGGYSPYDKPFPRGEILIAGGSITRGYYKNPEATAEAFFTDKNGLRWFCTGDIGMIHQDGSFSIIDRKKDLVKLQGGEYVSLVKVELALGQSVYVENVCVYADPRENYTICFIYPKLTTLRKLGDELGLLDAAAEAAIASLPPDKAEEPTARSLAEHAFLCHHPQVIERVTEDVRRVGAAKRLASFEIPLKVVLDPNPWTPESGLVTDALKIKRFNIKKRFEEDIKRIIGFLVLLLVDNPAFGSGCGLSLSWLGILCRCCVVNLKQPVQICFIESILSQLGGAAHFLLSLFSTMDSVELGLESVDPEIFQLCKEEELRQRNCIELIASENFVSKAVLCALSSAFHNKYSEGLVGARYYGGVDVVDAMESLCIERALKLFKLSPDDWGVNVQPYSGSPANTAVYIGLVGPQGRIMGLNLPDGGHLTHGFFTPSGKKVSVSSMFFESMPYCVDPSTGLVDFETLAVSAKLFRPRLIVVGGSAYPRQLDYARFRQIADSVGALMMVDMAHISGLIASGLHPSPFEYADVVTTTTHKTLRAARGAMIFFRRRKLAPPPKKMAKNGPIIGGEGDGPTYAATDYEQRINDAVFPGLQGGPHNNNIAGIAVGLQEALQPEFTQYIHRVVENSKYLAGRLQDLGYTITTGGTDTHLFLMDFRPLKMDGVRVSTVLEAIGITVNKNTVPGDVSAFRPSGIRIGTPAVTSRGFGLAEMERVAEFIHAGVQIALKVAAGLKTPAIKEFEAALSLNAEAQAEIRNLRREVTEFAATFPLPGF</sequence>
<evidence type="ECO:0000256" key="8">
    <source>
        <dbReference type="RuleBase" id="RU000585"/>
    </source>
</evidence>
<keyword evidence="5 8" id="KW-0554">One-carbon metabolism</keyword>
<dbReference type="InterPro" id="IPR000873">
    <property type="entry name" value="AMP-dep_synth/lig_dom"/>
</dbReference>
<organism evidence="13 14">
    <name type="scientific">Echinococcus canadensis</name>
    <dbReference type="NCBI Taxonomy" id="519352"/>
    <lineage>
        <taxon>Eukaryota</taxon>
        <taxon>Metazoa</taxon>
        <taxon>Spiralia</taxon>
        <taxon>Lophotrochozoa</taxon>
        <taxon>Platyhelminthes</taxon>
        <taxon>Cestoda</taxon>
        <taxon>Eucestoda</taxon>
        <taxon>Cyclophyllidea</taxon>
        <taxon>Taeniidae</taxon>
        <taxon>Echinococcus</taxon>
        <taxon>Echinococcus canadensis group</taxon>
    </lineage>
</organism>
<keyword evidence="10" id="KW-0812">Transmembrane</keyword>
<dbReference type="SUPFAM" id="SSF56801">
    <property type="entry name" value="Acetyl-CoA synthetase-like"/>
    <property type="match status" value="1"/>
</dbReference>
<dbReference type="FunFam" id="3.40.640.10:FF:000097">
    <property type="entry name" value="Serine hydroxymethyltransferase"/>
    <property type="match status" value="1"/>
</dbReference>
<evidence type="ECO:0000256" key="4">
    <source>
        <dbReference type="ARBA" id="ARBA00006376"/>
    </source>
</evidence>
<dbReference type="Gene3D" id="3.40.50.12780">
    <property type="entry name" value="N-terminal domain of ligase-like"/>
    <property type="match status" value="1"/>
</dbReference>
<evidence type="ECO:0000256" key="3">
    <source>
        <dbReference type="ARBA" id="ARBA00004777"/>
    </source>
</evidence>
<evidence type="ECO:0000313" key="13">
    <source>
        <dbReference type="Proteomes" id="UP000887562"/>
    </source>
</evidence>
<accession>A0A915ESW3</accession>
<evidence type="ECO:0000313" key="14">
    <source>
        <dbReference type="WBParaSite" id="maker-E.canG7_contigs_0853-snap-gene-0.5-mRNA-1"/>
    </source>
</evidence>
<comment type="cofactor">
    <cofactor evidence="1 8">
        <name>pyridoxal 5'-phosphate</name>
        <dbReference type="ChEBI" id="CHEBI:597326"/>
    </cofactor>
</comment>
<dbReference type="PANTHER" id="PTHR11680">
    <property type="entry name" value="SERINE HYDROXYMETHYLTRANSFERASE"/>
    <property type="match status" value="1"/>
</dbReference>
<keyword evidence="7 8" id="KW-0663">Pyridoxal phosphate</keyword>
<keyword evidence="9" id="KW-0175">Coiled coil</keyword>
<name>A0A915ESW3_9CEST</name>
<comment type="function">
    <text evidence="2 8">Interconversion of serine and glycine.</text>
</comment>
<evidence type="ECO:0000256" key="9">
    <source>
        <dbReference type="SAM" id="Coils"/>
    </source>
</evidence>
<dbReference type="Pfam" id="PF00501">
    <property type="entry name" value="AMP-binding"/>
    <property type="match status" value="1"/>
</dbReference>
<proteinExistence type="inferred from homology"/>
<dbReference type="HAMAP" id="MF_00051">
    <property type="entry name" value="SHMT"/>
    <property type="match status" value="1"/>
</dbReference>
<comment type="similarity">
    <text evidence="4 8">Belongs to the SHMT family.</text>
</comment>
<evidence type="ECO:0000256" key="5">
    <source>
        <dbReference type="ARBA" id="ARBA00022563"/>
    </source>
</evidence>
<dbReference type="Gene3D" id="3.90.1150.10">
    <property type="entry name" value="Aspartate Aminotransferase, domain 1"/>
    <property type="match status" value="1"/>
</dbReference>
<evidence type="ECO:0000256" key="6">
    <source>
        <dbReference type="ARBA" id="ARBA00022679"/>
    </source>
</evidence>
<dbReference type="EC" id="2.1.2.1" evidence="8"/>
<dbReference type="GO" id="GO:0035999">
    <property type="term" value="P:tetrahydrofolate interconversion"/>
    <property type="evidence" value="ECO:0007669"/>
    <property type="project" value="InterPro"/>
</dbReference>
<dbReference type="GO" id="GO:0005739">
    <property type="term" value="C:mitochondrion"/>
    <property type="evidence" value="ECO:0007669"/>
    <property type="project" value="TreeGrafter"/>
</dbReference>
<dbReference type="InterPro" id="IPR015424">
    <property type="entry name" value="PyrdxlP-dep_Trfase"/>
</dbReference>
<dbReference type="InterPro" id="IPR015422">
    <property type="entry name" value="PyrdxlP-dep_Trfase_small"/>
</dbReference>
<dbReference type="WBParaSite" id="maker-E.canG7_contigs_0853-snap-gene-0.5-mRNA-1">
    <property type="protein sequence ID" value="maker-E.canG7_contigs_0853-snap-gene-0.5-mRNA-1"/>
    <property type="gene ID" value="EcG7_08347"/>
</dbReference>
<comment type="pathway">
    <text evidence="3 8">One-carbon metabolism; tetrahydrofolate interconversion.</text>
</comment>
<dbReference type="InterPro" id="IPR049943">
    <property type="entry name" value="Ser_HO-MeTrfase-like"/>
</dbReference>
<dbReference type="Pfam" id="PF00464">
    <property type="entry name" value="SHMT"/>
    <property type="match status" value="1"/>
</dbReference>
<feature type="domain" description="Serine hydroxymethyltransferase-like" evidence="11">
    <location>
        <begin position="867"/>
        <end position="1281"/>
    </location>
</feature>
<dbReference type="GO" id="GO:0030170">
    <property type="term" value="F:pyridoxal phosphate binding"/>
    <property type="evidence" value="ECO:0007669"/>
    <property type="project" value="InterPro"/>
</dbReference>
<evidence type="ECO:0000256" key="2">
    <source>
        <dbReference type="ARBA" id="ARBA00002224"/>
    </source>
</evidence>